<comment type="caution">
    <text evidence="1">The sequence shown here is derived from an EMBL/GenBank/DDBJ whole genome shotgun (WGS) entry which is preliminary data.</text>
</comment>
<dbReference type="EMBL" id="JAIWYP010000074">
    <property type="protein sequence ID" value="KAH3690206.1"/>
    <property type="molecule type" value="Genomic_DNA"/>
</dbReference>
<reference evidence="1" key="2">
    <citation type="submission" date="2020-11" db="EMBL/GenBank/DDBJ databases">
        <authorList>
            <person name="McCartney M.A."/>
            <person name="Auch B."/>
            <person name="Kono T."/>
            <person name="Mallez S."/>
            <person name="Becker A."/>
            <person name="Gohl D.M."/>
            <person name="Silverstein K.A.T."/>
            <person name="Koren S."/>
            <person name="Bechman K.B."/>
            <person name="Herman A."/>
            <person name="Abrahante J.E."/>
            <person name="Garbe J."/>
        </authorList>
    </citation>
    <scope>NUCLEOTIDE SEQUENCE</scope>
    <source>
        <strain evidence="1">Duluth1</strain>
        <tissue evidence="1">Whole animal</tissue>
    </source>
</reference>
<dbReference type="InterPro" id="IPR021109">
    <property type="entry name" value="Peptidase_aspartic_dom_sf"/>
</dbReference>
<dbReference type="Gene3D" id="2.40.70.10">
    <property type="entry name" value="Acid Proteases"/>
    <property type="match status" value="1"/>
</dbReference>
<evidence type="ECO:0000313" key="2">
    <source>
        <dbReference type="Proteomes" id="UP000828390"/>
    </source>
</evidence>
<reference evidence="1" key="1">
    <citation type="journal article" date="2019" name="bioRxiv">
        <title>The Genome of the Zebra Mussel, Dreissena polymorpha: A Resource for Invasive Species Research.</title>
        <authorList>
            <person name="McCartney M.A."/>
            <person name="Auch B."/>
            <person name="Kono T."/>
            <person name="Mallez S."/>
            <person name="Zhang Y."/>
            <person name="Obille A."/>
            <person name="Becker A."/>
            <person name="Abrahante J.E."/>
            <person name="Garbe J."/>
            <person name="Badalamenti J.P."/>
            <person name="Herman A."/>
            <person name="Mangelson H."/>
            <person name="Liachko I."/>
            <person name="Sullivan S."/>
            <person name="Sone E.D."/>
            <person name="Koren S."/>
            <person name="Silverstein K.A.T."/>
            <person name="Beckman K.B."/>
            <person name="Gohl D.M."/>
        </authorList>
    </citation>
    <scope>NUCLEOTIDE SEQUENCE</scope>
    <source>
        <strain evidence="1">Duluth1</strain>
        <tissue evidence="1">Whole animal</tissue>
    </source>
</reference>
<organism evidence="1 2">
    <name type="scientific">Dreissena polymorpha</name>
    <name type="common">Zebra mussel</name>
    <name type="synonym">Mytilus polymorpha</name>
    <dbReference type="NCBI Taxonomy" id="45954"/>
    <lineage>
        <taxon>Eukaryota</taxon>
        <taxon>Metazoa</taxon>
        <taxon>Spiralia</taxon>
        <taxon>Lophotrochozoa</taxon>
        <taxon>Mollusca</taxon>
        <taxon>Bivalvia</taxon>
        <taxon>Autobranchia</taxon>
        <taxon>Heteroconchia</taxon>
        <taxon>Euheterodonta</taxon>
        <taxon>Imparidentia</taxon>
        <taxon>Neoheterodontei</taxon>
        <taxon>Myida</taxon>
        <taxon>Dreissenoidea</taxon>
        <taxon>Dreissenidae</taxon>
        <taxon>Dreissena</taxon>
    </lineage>
</organism>
<proteinExistence type="predicted"/>
<keyword evidence="2" id="KW-1185">Reference proteome</keyword>
<dbReference type="Proteomes" id="UP000828390">
    <property type="component" value="Unassembled WGS sequence"/>
</dbReference>
<sequence length="102" mass="11563">MLKRVNHTLTSANGGSLEILGKTKLDFEIDNELFSYEFLVAELDEISAILGEDFLEEFDVYVKFGKSVMQIGKHKIRLMRNENNKVARIRLSDSATIPAESI</sequence>
<protein>
    <submittedName>
        <fullName evidence="1">Uncharacterized protein</fullName>
    </submittedName>
</protein>
<name>A0A9D4BCL4_DREPO</name>
<dbReference type="CDD" id="cd00303">
    <property type="entry name" value="retropepsin_like"/>
    <property type="match status" value="1"/>
</dbReference>
<dbReference type="AlphaFoldDB" id="A0A9D4BCL4"/>
<evidence type="ECO:0000313" key="1">
    <source>
        <dbReference type="EMBL" id="KAH3690206.1"/>
    </source>
</evidence>
<accession>A0A9D4BCL4</accession>
<gene>
    <name evidence="1" type="ORF">DPMN_194006</name>
</gene>